<comment type="similarity">
    <text evidence="2 9">Belongs to the cytochrome P450 family.</text>
</comment>
<evidence type="ECO:0000313" key="10">
    <source>
        <dbReference type="EMBL" id="KAF2970323.1"/>
    </source>
</evidence>
<keyword evidence="11" id="KW-1185">Reference proteome</keyword>
<proteinExistence type="inferred from homology"/>
<feature type="binding site" description="axial binding residue" evidence="8">
    <location>
        <position position="372"/>
    </location>
    <ligand>
        <name>heme</name>
        <dbReference type="ChEBI" id="CHEBI:30413"/>
    </ligand>
    <ligandPart>
        <name>Fe</name>
        <dbReference type="ChEBI" id="CHEBI:18248"/>
    </ligandPart>
</feature>
<evidence type="ECO:0000256" key="2">
    <source>
        <dbReference type="ARBA" id="ARBA00010617"/>
    </source>
</evidence>
<evidence type="ECO:0000256" key="8">
    <source>
        <dbReference type="PIRSR" id="PIRSR602403-1"/>
    </source>
</evidence>
<dbReference type="PRINTS" id="PR00465">
    <property type="entry name" value="EP450IV"/>
</dbReference>
<evidence type="ECO:0000256" key="4">
    <source>
        <dbReference type="ARBA" id="ARBA00022723"/>
    </source>
</evidence>
<dbReference type="Gene3D" id="1.10.630.10">
    <property type="entry name" value="Cytochrome P450"/>
    <property type="match status" value="1"/>
</dbReference>
<evidence type="ECO:0000256" key="9">
    <source>
        <dbReference type="RuleBase" id="RU000461"/>
    </source>
</evidence>
<evidence type="ECO:0000313" key="11">
    <source>
        <dbReference type="Proteomes" id="UP000481858"/>
    </source>
</evidence>
<evidence type="ECO:0000256" key="1">
    <source>
        <dbReference type="ARBA" id="ARBA00001971"/>
    </source>
</evidence>
<evidence type="ECO:0000256" key="5">
    <source>
        <dbReference type="ARBA" id="ARBA00023002"/>
    </source>
</evidence>
<dbReference type="InterPro" id="IPR002403">
    <property type="entry name" value="Cyt_P450_E_grp-IV"/>
</dbReference>
<organism evidence="10 11">
    <name type="scientific">Xylaria multiplex</name>
    <dbReference type="NCBI Taxonomy" id="323545"/>
    <lineage>
        <taxon>Eukaryota</taxon>
        <taxon>Fungi</taxon>
        <taxon>Dikarya</taxon>
        <taxon>Ascomycota</taxon>
        <taxon>Pezizomycotina</taxon>
        <taxon>Sordariomycetes</taxon>
        <taxon>Xylariomycetidae</taxon>
        <taxon>Xylariales</taxon>
        <taxon>Xylariaceae</taxon>
        <taxon>Xylaria</taxon>
    </lineage>
</organism>
<keyword evidence="5 9" id="KW-0560">Oxidoreductase</keyword>
<keyword evidence="6 8" id="KW-0408">Iron</keyword>
<dbReference type="OrthoDB" id="1844152at2759"/>
<dbReference type="Proteomes" id="UP000481858">
    <property type="component" value="Unassembled WGS sequence"/>
</dbReference>
<keyword evidence="3 8" id="KW-0349">Heme</keyword>
<keyword evidence="4 8" id="KW-0479">Metal-binding</keyword>
<dbReference type="InterPro" id="IPR017972">
    <property type="entry name" value="Cyt_P450_CS"/>
</dbReference>
<evidence type="ECO:0008006" key="12">
    <source>
        <dbReference type="Google" id="ProtNLM"/>
    </source>
</evidence>
<dbReference type="InterPro" id="IPR036396">
    <property type="entry name" value="Cyt_P450_sf"/>
</dbReference>
<dbReference type="CDD" id="cd11041">
    <property type="entry name" value="CYP503A1-like"/>
    <property type="match status" value="1"/>
</dbReference>
<dbReference type="InParanoid" id="A0A7C8IUJ8"/>
<accession>A0A7C8IUJ8</accession>
<reference evidence="10 11" key="1">
    <citation type="submission" date="2019-12" db="EMBL/GenBank/DDBJ databases">
        <title>Draft genome sequence of the ascomycete Xylaria multiplex DSM 110363.</title>
        <authorList>
            <person name="Buettner E."/>
            <person name="Kellner H."/>
        </authorList>
    </citation>
    <scope>NUCLEOTIDE SEQUENCE [LARGE SCALE GENOMIC DNA]</scope>
    <source>
        <strain evidence="10 11">DSM 110363</strain>
    </source>
</reference>
<evidence type="ECO:0000256" key="6">
    <source>
        <dbReference type="ARBA" id="ARBA00023004"/>
    </source>
</evidence>
<dbReference type="GO" id="GO:0005506">
    <property type="term" value="F:iron ion binding"/>
    <property type="evidence" value="ECO:0007669"/>
    <property type="project" value="InterPro"/>
</dbReference>
<evidence type="ECO:0000256" key="7">
    <source>
        <dbReference type="ARBA" id="ARBA00023033"/>
    </source>
</evidence>
<sequence>MLSWLISQPEACLSAKWAQMDALNIPTTFLRPEIGLNPAHEPVVRRDLTAHLDRLEADIWEEVGMALEVVWGKDSQSWREVNLDHTIRRVVARAANRVFVGDKLCRNDDYIENSIRYVTQVSAVGLLMNLFPSWVKRFVGVIFTTPIRITYSRCSKHLIPVFSELTSMESSAYPCLFSSWLVTNADKFSLSSPERTPDYLSRRIMALNFAAIHTSTMTTCNLLLDVFSSVSSKSFLYEESLDSSSRWDKICNRTRLNQMPRLDSALRESLRLWGVVAKAMSRKIIHPDGAILPTGQHLPQGVTVCISGWGLHHDEAIYPQPFEFVHDRFMRTLIDGQEKAKGEKGASTRSSTATAVEIDERFVTWGVGKHACPGRFFAVDVVKIILAHVLLEYEVEILDRRAENMWIEYNVIPPHDATLRVKRRGVVSL</sequence>
<gene>
    <name evidence="10" type="ORF">GQX73_g3176</name>
</gene>
<evidence type="ECO:0000256" key="3">
    <source>
        <dbReference type="ARBA" id="ARBA00022617"/>
    </source>
</evidence>
<dbReference type="PANTHER" id="PTHR46206:SF1">
    <property type="entry name" value="P450, PUTATIVE (EUROFUNG)-RELATED"/>
    <property type="match status" value="1"/>
</dbReference>
<dbReference type="AlphaFoldDB" id="A0A7C8IUJ8"/>
<dbReference type="GO" id="GO:0016705">
    <property type="term" value="F:oxidoreductase activity, acting on paired donors, with incorporation or reduction of molecular oxygen"/>
    <property type="evidence" value="ECO:0007669"/>
    <property type="project" value="InterPro"/>
</dbReference>
<protein>
    <recommendedName>
        <fullName evidence="12">Cytochrome P450</fullName>
    </recommendedName>
</protein>
<dbReference type="PANTHER" id="PTHR46206">
    <property type="entry name" value="CYTOCHROME P450"/>
    <property type="match status" value="1"/>
</dbReference>
<name>A0A7C8IUJ8_9PEZI</name>
<dbReference type="SUPFAM" id="SSF48264">
    <property type="entry name" value="Cytochrome P450"/>
    <property type="match status" value="1"/>
</dbReference>
<dbReference type="EMBL" id="WUBL01000024">
    <property type="protein sequence ID" value="KAF2970323.1"/>
    <property type="molecule type" value="Genomic_DNA"/>
</dbReference>
<dbReference type="Pfam" id="PF00067">
    <property type="entry name" value="p450"/>
    <property type="match status" value="1"/>
</dbReference>
<comment type="caution">
    <text evidence="10">The sequence shown here is derived from an EMBL/GenBank/DDBJ whole genome shotgun (WGS) entry which is preliminary data.</text>
</comment>
<dbReference type="PROSITE" id="PS00086">
    <property type="entry name" value="CYTOCHROME_P450"/>
    <property type="match status" value="1"/>
</dbReference>
<dbReference type="InterPro" id="IPR001128">
    <property type="entry name" value="Cyt_P450"/>
</dbReference>
<dbReference type="GO" id="GO:0020037">
    <property type="term" value="F:heme binding"/>
    <property type="evidence" value="ECO:0007669"/>
    <property type="project" value="InterPro"/>
</dbReference>
<keyword evidence="7 9" id="KW-0503">Monooxygenase</keyword>
<dbReference type="GO" id="GO:0004497">
    <property type="term" value="F:monooxygenase activity"/>
    <property type="evidence" value="ECO:0007669"/>
    <property type="project" value="UniProtKB-KW"/>
</dbReference>
<comment type="cofactor">
    <cofactor evidence="1 8">
        <name>heme</name>
        <dbReference type="ChEBI" id="CHEBI:30413"/>
    </cofactor>
</comment>